<dbReference type="InterPro" id="IPR016024">
    <property type="entry name" value="ARM-type_fold"/>
</dbReference>
<gene>
    <name evidence="5" type="ORF">AXF42_Ash010713</name>
</gene>
<dbReference type="EMBL" id="KZ452014">
    <property type="protein sequence ID" value="PKA51273.1"/>
    <property type="molecule type" value="Genomic_DNA"/>
</dbReference>
<proteinExistence type="predicted"/>
<dbReference type="InterPro" id="IPR036322">
    <property type="entry name" value="WD40_repeat_dom_sf"/>
</dbReference>
<feature type="repeat" description="WD" evidence="3">
    <location>
        <begin position="524"/>
        <end position="548"/>
    </location>
</feature>
<dbReference type="SUPFAM" id="SSF82171">
    <property type="entry name" value="DPP6 N-terminal domain-like"/>
    <property type="match status" value="1"/>
</dbReference>
<evidence type="ECO:0000256" key="3">
    <source>
        <dbReference type="PROSITE-ProRule" id="PRU00221"/>
    </source>
</evidence>
<dbReference type="SMART" id="SM00320">
    <property type="entry name" value="WD40"/>
    <property type="match status" value="6"/>
</dbReference>
<evidence type="ECO:0000313" key="6">
    <source>
        <dbReference type="Proteomes" id="UP000236161"/>
    </source>
</evidence>
<sequence length="1438" mass="157320">MKCPAIACLWPDSPPSHRITAVAVISHRPPDLFSGGCDGAIVRWTISGRDVRPLALLCGHAAEIADLAVCFPDSVEIDPSNPFSSRSALFSACTDGVLCVWGSGSFRCRRRRKLPPWAEVPSFVAVLPSLPSHVCVACCSGESSKSSILIVDSRTLHVVRTVFHGNMGVGMVKSVAIVPLVEELEKGKQAVLLVDGNGKSQLFALSIESNQDGEASSSKNRGSSSDSLTYVWEVSHSSDCVQAVEVARDGKLLAVIFESRCEFRSVFNGMVESEISLLSTSLCDGTSSTLTGGTFLYADARLGGSKTQSLEEASSMSFALWNSSGAAMLYSISKLDTSLVFEPICRIPAPLRSGERSSFLFCQFNDSLVRLESISFSPGHLVVWKPSITIWSITEFELMQTDNCYLSVLLGEGDFSSFQAFQMTEKIDENAEGGLRINEHAISSSLVLSEDFHVPYAVVYGFYNGEIAVAQFLNLSPCTNSIEASVQQRLNLHTTANFSGHTSAVICLAAHHMAAGSGDFCLHRILVSGSIDCTIRLWDLDSGSPLSVMHHHIAPVKQIILSPARTDRPWKDCFLSVGEDGCVALVSFETLRMERMFPGHPSCPSLVVWDGRRGYLACFCRSDAVNVLIIWDVKTGAQERIIRGSASHSMMDHFCKGMDINFINGTVLGGTTSASAMLLPFVEDSTQSQETIIDVGTGAVSAAKFTQSNRKSTDIAESYNSSKGKLPSLSMACDSTSDIYSSSSEFTSQNAQTKKYPVTCSCLFPGIATLDFDLSSLVALQYAHSNDNQAYSHKFPHKNRGQPLQHEPSNDRSDSHGIQSHVKEIFEGYLLRFSLCFLHLWDIDQELDKLLKEEMDICKPEGLEIAAGIMGDRGSMTLMFPHLFATLELWKSSSEFCAMRSLVIVSLAQRMIGLYHSTTRASSALAAFYTRNFAEKVPDIKAPSLQLLVSFWQDPNEHVRMAARSLFHCAAPRAIPLTLHSKETVQPVASPWVKAEDCTLSESYQTPQSCHKTIENSLKEHSKSDFDIVSWLDSFESHDWVSCIGGSRQDAMSSNIIVAAALVVWYPCKVKRNLAKLVADRLVKLVMATNDRFSATAAELLSEGMESIWKSCLGTEIPLLVGDIFFQIECISATLANSVQHKASVATNIQEALVGILLPSLAVADIIGFLNVIEGQIWSTSSDSPVHQASLKTLVRVIRGSPKSLALYLDKVVNYILQTMDPGNLVMRKACLNSSLLALKEIACIFPMVALNESLTRLAVGDAIGDIRTVTIRVYDVESVTKLKILDATGPLGLPSLLEGRSSTRIATAISALCFSPDGEGLVAFSENGLMIRWWSLGTAWWEKLSRNLVPVQCAKLIFVPPWEGFSPNSSRSSIMENIVGNDIWTDSEGKPRESDEAERLRLLLHNLDLSYRLQWVSSRNVLLTWHGQQLGTFPLRS</sequence>
<keyword evidence="2" id="KW-0677">Repeat</keyword>
<dbReference type="PANTHER" id="PTHR44099">
    <property type="entry name" value="RABCONNECTIN-3B, ISOFORM A"/>
    <property type="match status" value="1"/>
</dbReference>
<dbReference type="Gene3D" id="2.130.10.10">
    <property type="entry name" value="YVTN repeat-like/Quinoprotein amine dehydrogenase"/>
    <property type="match status" value="2"/>
</dbReference>
<dbReference type="SUPFAM" id="SSF50969">
    <property type="entry name" value="YVTN repeat-like/Quinoprotein amine dehydrogenase"/>
    <property type="match status" value="1"/>
</dbReference>
<organism evidence="5 6">
    <name type="scientific">Apostasia shenzhenica</name>
    <dbReference type="NCBI Taxonomy" id="1088818"/>
    <lineage>
        <taxon>Eukaryota</taxon>
        <taxon>Viridiplantae</taxon>
        <taxon>Streptophyta</taxon>
        <taxon>Embryophyta</taxon>
        <taxon>Tracheophyta</taxon>
        <taxon>Spermatophyta</taxon>
        <taxon>Magnoliopsida</taxon>
        <taxon>Liliopsida</taxon>
        <taxon>Asparagales</taxon>
        <taxon>Orchidaceae</taxon>
        <taxon>Apostasioideae</taxon>
        <taxon>Apostasia</taxon>
    </lineage>
</organism>
<dbReference type="InterPro" id="IPR015943">
    <property type="entry name" value="WD40/YVTN_repeat-like_dom_sf"/>
</dbReference>
<keyword evidence="1 3" id="KW-0853">WD repeat</keyword>
<dbReference type="InterPro" id="IPR011044">
    <property type="entry name" value="Quino_amine_DH_bsu"/>
</dbReference>
<dbReference type="SUPFAM" id="SSF48371">
    <property type="entry name" value="ARM repeat"/>
    <property type="match status" value="1"/>
</dbReference>
<dbReference type="InterPro" id="IPR001680">
    <property type="entry name" value="WD40_rpt"/>
</dbReference>
<evidence type="ECO:0000256" key="2">
    <source>
        <dbReference type="ARBA" id="ARBA00022737"/>
    </source>
</evidence>
<dbReference type="PANTHER" id="PTHR44099:SF4">
    <property type="entry name" value="RABCONNECTIN-3B, ISOFORM A"/>
    <property type="match status" value="1"/>
</dbReference>
<dbReference type="Proteomes" id="UP000236161">
    <property type="component" value="Unassembled WGS sequence"/>
</dbReference>
<protein>
    <submittedName>
        <fullName evidence="5">Uncharacterized protein</fullName>
    </submittedName>
</protein>
<feature type="region of interest" description="Disordered" evidence="4">
    <location>
        <begin position="791"/>
        <end position="817"/>
    </location>
</feature>
<dbReference type="OrthoDB" id="338622at2759"/>
<dbReference type="InterPro" id="IPR019775">
    <property type="entry name" value="WD40_repeat_CS"/>
</dbReference>
<accession>A0A2I0A6U7</accession>
<dbReference type="SUPFAM" id="SSF50978">
    <property type="entry name" value="WD40 repeat-like"/>
    <property type="match status" value="1"/>
</dbReference>
<keyword evidence="6" id="KW-1185">Reference proteome</keyword>
<dbReference type="Pfam" id="PF00400">
    <property type="entry name" value="WD40"/>
    <property type="match status" value="1"/>
</dbReference>
<name>A0A2I0A6U7_9ASPA</name>
<feature type="compositionally biased region" description="Basic and acidic residues" evidence="4">
    <location>
        <begin position="808"/>
        <end position="817"/>
    </location>
</feature>
<evidence type="ECO:0000313" key="5">
    <source>
        <dbReference type="EMBL" id="PKA51273.1"/>
    </source>
</evidence>
<reference evidence="5 6" key="1">
    <citation type="journal article" date="2017" name="Nature">
        <title>The Apostasia genome and the evolution of orchids.</title>
        <authorList>
            <person name="Zhang G.Q."/>
            <person name="Liu K.W."/>
            <person name="Li Z."/>
            <person name="Lohaus R."/>
            <person name="Hsiao Y.Y."/>
            <person name="Niu S.C."/>
            <person name="Wang J.Y."/>
            <person name="Lin Y.C."/>
            <person name="Xu Q."/>
            <person name="Chen L.J."/>
            <person name="Yoshida K."/>
            <person name="Fujiwara S."/>
            <person name="Wang Z.W."/>
            <person name="Zhang Y.Q."/>
            <person name="Mitsuda N."/>
            <person name="Wang M."/>
            <person name="Liu G.H."/>
            <person name="Pecoraro L."/>
            <person name="Huang H.X."/>
            <person name="Xiao X.J."/>
            <person name="Lin M."/>
            <person name="Wu X.Y."/>
            <person name="Wu W.L."/>
            <person name="Chen Y.Y."/>
            <person name="Chang S.B."/>
            <person name="Sakamoto S."/>
            <person name="Ohme-Takagi M."/>
            <person name="Yagi M."/>
            <person name="Zeng S.J."/>
            <person name="Shen C.Y."/>
            <person name="Yeh C.M."/>
            <person name="Luo Y.B."/>
            <person name="Tsai W.C."/>
            <person name="Van de Peer Y."/>
            <person name="Liu Z.J."/>
        </authorList>
    </citation>
    <scope>NUCLEOTIDE SEQUENCE [LARGE SCALE GENOMIC DNA]</scope>
    <source>
        <strain evidence="6">cv. Shenzhen</strain>
        <tissue evidence="5">Stem</tissue>
    </source>
</reference>
<evidence type="ECO:0000256" key="4">
    <source>
        <dbReference type="SAM" id="MobiDB-lite"/>
    </source>
</evidence>
<dbReference type="PROSITE" id="PS00678">
    <property type="entry name" value="WD_REPEATS_1"/>
    <property type="match status" value="1"/>
</dbReference>
<dbReference type="PROSITE" id="PS50082">
    <property type="entry name" value="WD_REPEATS_2"/>
    <property type="match status" value="1"/>
</dbReference>
<dbReference type="STRING" id="1088818.A0A2I0A6U7"/>
<dbReference type="GO" id="GO:0005737">
    <property type="term" value="C:cytoplasm"/>
    <property type="evidence" value="ECO:0007669"/>
    <property type="project" value="TreeGrafter"/>
</dbReference>
<evidence type="ECO:0000256" key="1">
    <source>
        <dbReference type="ARBA" id="ARBA00022574"/>
    </source>
</evidence>
<dbReference type="InterPro" id="IPR049916">
    <property type="entry name" value="WDR72-like"/>
</dbReference>